<dbReference type="EMBL" id="JASJUS010000015">
    <property type="protein sequence ID" value="MDL2078196.1"/>
    <property type="molecule type" value="Genomic_DNA"/>
</dbReference>
<gene>
    <name evidence="2" type="ORF">QNN03_17315</name>
</gene>
<dbReference type="Gene3D" id="3.50.30.30">
    <property type="match status" value="1"/>
</dbReference>
<protein>
    <recommendedName>
        <fullName evidence="1">PA domain-containing protein</fullName>
    </recommendedName>
</protein>
<dbReference type="Pfam" id="PF02225">
    <property type="entry name" value="PA"/>
    <property type="match status" value="1"/>
</dbReference>
<dbReference type="SUPFAM" id="SSF52025">
    <property type="entry name" value="PA domain"/>
    <property type="match status" value="1"/>
</dbReference>
<dbReference type="InterPro" id="IPR046450">
    <property type="entry name" value="PA_dom_sf"/>
</dbReference>
<sequence length="213" mass="22654">MATAAPEPPQPSAPSPQSENHEITLVTGDVVHYVDGPGSQDTVTVDRAEGATGGVRVQQAEGDLYVVPDEAAPLIDAGRLDRRLFDVTALVGKAVVVRRSDSVKPADRVANAVAAGAKAVFVVHDGRGRLNENYGVAGIPVASVQRDAGNRLIERIGEDRIELVIDQHQYAEYMYDLISRHDRAIAARRAVLSTAARVPTGYGGRRSGCLGRP</sequence>
<keyword evidence="3" id="KW-1185">Reference proteome</keyword>
<evidence type="ECO:0000313" key="3">
    <source>
        <dbReference type="Proteomes" id="UP001241926"/>
    </source>
</evidence>
<reference evidence="2 3" key="1">
    <citation type="submission" date="2023-05" db="EMBL/GenBank/DDBJ databases">
        <title>Streptomyces fuscus sp. nov., a brown-black pigment producing actinomyces isolated from dry sand of Sea duck farm.</title>
        <authorList>
            <person name="Xie J."/>
            <person name="Shen N."/>
        </authorList>
    </citation>
    <scope>NUCLEOTIDE SEQUENCE [LARGE SCALE GENOMIC DNA]</scope>
    <source>
        <strain evidence="2 3">GXMU-J15</strain>
    </source>
</reference>
<comment type="caution">
    <text evidence="2">The sequence shown here is derived from an EMBL/GenBank/DDBJ whole genome shotgun (WGS) entry which is preliminary data.</text>
</comment>
<feature type="domain" description="PA" evidence="1">
    <location>
        <begin position="82"/>
        <end position="152"/>
    </location>
</feature>
<organism evidence="2 3">
    <name type="scientific">Streptomyces fuscus</name>
    <dbReference type="NCBI Taxonomy" id="3048495"/>
    <lineage>
        <taxon>Bacteria</taxon>
        <taxon>Bacillati</taxon>
        <taxon>Actinomycetota</taxon>
        <taxon>Actinomycetes</taxon>
        <taxon>Kitasatosporales</taxon>
        <taxon>Streptomycetaceae</taxon>
        <taxon>Streptomyces</taxon>
    </lineage>
</organism>
<evidence type="ECO:0000313" key="2">
    <source>
        <dbReference type="EMBL" id="MDL2078196.1"/>
    </source>
</evidence>
<accession>A0ABT7J023</accession>
<name>A0ABT7J023_9ACTN</name>
<evidence type="ECO:0000259" key="1">
    <source>
        <dbReference type="Pfam" id="PF02225"/>
    </source>
</evidence>
<dbReference type="Proteomes" id="UP001241926">
    <property type="component" value="Unassembled WGS sequence"/>
</dbReference>
<proteinExistence type="predicted"/>
<dbReference type="InterPro" id="IPR003137">
    <property type="entry name" value="PA_domain"/>
</dbReference>